<reference evidence="2 3" key="1">
    <citation type="journal article" date="2017" name="Genome Biol.">
        <title>New reference genome sequences of hot pepper reveal the massive evolution of plant disease-resistance genes by retroduplication.</title>
        <authorList>
            <person name="Kim S."/>
            <person name="Park J."/>
            <person name="Yeom S.I."/>
            <person name="Kim Y.M."/>
            <person name="Seo E."/>
            <person name="Kim K.T."/>
            <person name="Kim M.S."/>
            <person name="Lee J.M."/>
            <person name="Cheong K."/>
            <person name="Shin H.S."/>
            <person name="Kim S.B."/>
            <person name="Han K."/>
            <person name="Lee J."/>
            <person name="Park M."/>
            <person name="Lee H.A."/>
            <person name="Lee H.Y."/>
            <person name="Lee Y."/>
            <person name="Oh S."/>
            <person name="Lee J.H."/>
            <person name="Choi E."/>
            <person name="Choi E."/>
            <person name="Lee S.E."/>
            <person name="Jeon J."/>
            <person name="Kim H."/>
            <person name="Choi G."/>
            <person name="Song H."/>
            <person name="Lee J."/>
            <person name="Lee S.C."/>
            <person name="Kwon J.K."/>
            <person name="Lee H.Y."/>
            <person name="Koo N."/>
            <person name="Hong Y."/>
            <person name="Kim R.W."/>
            <person name="Kang W.H."/>
            <person name="Huh J.H."/>
            <person name="Kang B.C."/>
            <person name="Yang T.J."/>
            <person name="Lee Y.H."/>
            <person name="Bennetzen J.L."/>
            <person name="Choi D."/>
        </authorList>
    </citation>
    <scope>NUCLEOTIDE SEQUENCE [LARGE SCALE GENOMIC DNA]</scope>
    <source>
        <strain evidence="3">cv. PBC81</strain>
    </source>
</reference>
<comment type="caution">
    <text evidence="2">The sequence shown here is derived from an EMBL/GenBank/DDBJ whole genome shotgun (WGS) entry which is preliminary data.</text>
</comment>
<evidence type="ECO:0000313" key="2">
    <source>
        <dbReference type="EMBL" id="PHT35610.1"/>
    </source>
</evidence>
<keyword evidence="3" id="KW-1185">Reference proteome</keyword>
<name>A0A2G2VRL3_CAPBA</name>
<dbReference type="AlphaFoldDB" id="A0A2G2VRL3"/>
<feature type="region of interest" description="Disordered" evidence="1">
    <location>
        <begin position="49"/>
        <end position="78"/>
    </location>
</feature>
<feature type="region of interest" description="Disordered" evidence="1">
    <location>
        <begin position="92"/>
        <end position="123"/>
    </location>
</feature>
<feature type="compositionally biased region" description="Basic and acidic residues" evidence="1">
    <location>
        <begin position="98"/>
        <end position="118"/>
    </location>
</feature>
<feature type="region of interest" description="Disordered" evidence="1">
    <location>
        <begin position="325"/>
        <end position="358"/>
    </location>
</feature>
<dbReference type="Proteomes" id="UP000224567">
    <property type="component" value="Unassembled WGS sequence"/>
</dbReference>
<proteinExistence type="predicted"/>
<reference evidence="3" key="2">
    <citation type="journal article" date="2017" name="J. Anim. Genet.">
        <title>Multiple reference genome sequences of hot pepper reveal the massive evolution of plant disease resistance genes by retroduplication.</title>
        <authorList>
            <person name="Kim S."/>
            <person name="Park J."/>
            <person name="Yeom S.-I."/>
            <person name="Kim Y.-M."/>
            <person name="Seo E."/>
            <person name="Kim K.-T."/>
            <person name="Kim M.-S."/>
            <person name="Lee J.M."/>
            <person name="Cheong K."/>
            <person name="Shin H.-S."/>
            <person name="Kim S.-B."/>
            <person name="Han K."/>
            <person name="Lee J."/>
            <person name="Park M."/>
            <person name="Lee H.-A."/>
            <person name="Lee H.-Y."/>
            <person name="Lee Y."/>
            <person name="Oh S."/>
            <person name="Lee J.H."/>
            <person name="Choi E."/>
            <person name="Choi E."/>
            <person name="Lee S.E."/>
            <person name="Jeon J."/>
            <person name="Kim H."/>
            <person name="Choi G."/>
            <person name="Song H."/>
            <person name="Lee J."/>
            <person name="Lee S.-C."/>
            <person name="Kwon J.-K."/>
            <person name="Lee H.-Y."/>
            <person name="Koo N."/>
            <person name="Hong Y."/>
            <person name="Kim R.W."/>
            <person name="Kang W.-H."/>
            <person name="Huh J.H."/>
            <person name="Kang B.-C."/>
            <person name="Yang T.-J."/>
            <person name="Lee Y.-H."/>
            <person name="Bennetzen J.L."/>
            <person name="Choi D."/>
        </authorList>
    </citation>
    <scope>NUCLEOTIDE SEQUENCE [LARGE SCALE GENOMIC DNA]</scope>
    <source>
        <strain evidence="3">cv. PBC81</strain>
    </source>
</reference>
<dbReference type="EMBL" id="MLFT02000010">
    <property type="protein sequence ID" value="PHT35610.1"/>
    <property type="molecule type" value="Genomic_DNA"/>
</dbReference>
<dbReference type="STRING" id="33114.A0A2G2VRL3"/>
<evidence type="ECO:0000313" key="3">
    <source>
        <dbReference type="Proteomes" id="UP000224567"/>
    </source>
</evidence>
<protein>
    <submittedName>
        <fullName evidence="2">Uncharacterized protein</fullName>
    </submittedName>
</protein>
<dbReference type="OrthoDB" id="1323123at2759"/>
<feature type="compositionally biased region" description="Basic and acidic residues" evidence="1">
    <location>
        <begin position="50"/>
        <end position="63"/>
    </location>
</feature>
<gene>
    <name evidence="2" type="ORF">CQW23_23310</name>
</gene>
<sequence>MNIEYNKLQSPKEFGKSCCVRMCIDQILLDPSIAAMCIVLKIGKKIIHPKGKEGSNRKTKAEAAENVSKRNKINEKVSKSDPNLKEISNYVESSEDVLPERSVSRDSEESKGSGRNNDDGENDPLSMLSLSRFISVEWYDLRTIMHEVGSFPTKISIRSRMAAYREFKQVFVDQELKKRFKWSCFGHLRNLSEHLKFNGQLVWMYEAFPYLEKSMDEPFPISRILRCDDDEDLGGNPVEVSVADDDTSSTSKDAVGTLSPEDHHKLIVALEKAMLDIAAYIRDKRLKKKEQDERQLERVHVDLLESEKNEEEKEIKMNELASIVAKEGKEEEKKDEEEEMKEYKRQEESVKETAATKE</sequence>
<organism evidence="2 3">
    <name type="scientific">Capsicum baccatum</name>
    <name type="common">Peruvian pepper</name>
    <dbReference type="NCBI Taxonomy" id="33114"/>
    <lineage>
        <taxon>Eukaryota</taxon>
        <taxon>Viridiplantae</taxon>
        <taxon>Streptophyta</taxon>
        <taxon>Embryophyta</taxon>
        <taxon>Tracheophyta</taxon>
        <taxon>Spermatophyta</taxon>
        <taxon>Magnoliopsida</taxon>
        <taxon>eudicotyledons</taxon>
        <taxon>Gunneridae</taxon>
        <taxon>Pentapetalae</taxon>
        <taxon>asterids</taxon>
        <taxon>lamiids</taxon>
        <taxon>Solanales</taxon>
        <taxon>Solanaceae</taxon>
        <taxon>Solanoideae</taxon>
        <taxon>Capsiceae</taxon>
        <taxon>Capsicum</taxon>
    </lineage>
</organism>
<accession>A0A2G2VRL3</accession>
<evidence type="ECO:0000256" key="1">
    <source>
        <dbReference type="SAM" id="MobiDB-lite"/>
    </source>
</evidence>
<feature type="compositionally biased region" description="Basic and acidic residues" evidence="1">
    <location>
        <begin position="341"/>
        <end position="358"/>
    </location>
</feature>